<comment type="cofactor">
    <cofactor evidence="2">
        <name>a divalent metal cation</name>
        <dbReference type="ChEBI" id="CHEBI:60240"/>
    </cofactor>
</comment>
<comment type="similarity">
    <text evidence="3">Belongs to the class II aldolase/RraA-like family.</text>
</comment>
<dbReference type="Proteomes" id="UP001437460">
    <property type="component" value="Unassembled WGS sequence"/>
</dbReference>
<dbReference type="EC" id="4.1.1.112" evidence="6"/>
<dbReference type="SUPFAM" id="SSF89562">
    <property type="entry name" value="RraA-like"/>
    <property type="match status" value="1"/>
</dbReference>
<comment type="catalytic activity">
    <reaction evidence="12">
        <text>oxaloacetate + H(+) = pyruvate + CO2</text>
        <dbReference type="Rhea" id="RHEA:15641"/>
        <dbReference type="ChEBI" id="CHEBI:15361"/>
        <dbReference type="ChEBI" id="CHEBI:15378"/>
        <dbReference type="ChEBI" id="CHEBI:16452"/>
        <dbReference type="ChEBI" id="CHEBI:16526"/>
        <dbReference type="EC" id="4.1.1.112"/>
    </reaction>
</comment>
<dbReference type="Pfam" id="PF03737">
    <property type="entry name" value="RraA-like"/>
    <property type="match status" value="1"/>
</dbReference>
<evidence type="ECO:0000256" key="6">
    <source>
        <dbReference type="ARBA" id="ARBA00012947"/>
    </source>
</evidence>
<dbReference type="Gene3D" id="3.50.30.40">
    <property type="entry name" value="Ribonuclease E inhibitor RraA/RraA-like"/>
    <property type="match status" value="1"/>
</dbReference>
<gene>
    <name evidence="13" type="ORF">WMO41_07085</name>
</gene>
<dbReference type="EC" id="4.1.3.17" evidence="5"/>
<evidence type="ECO:0000256" key="11">
    <source>
        <dbReference type="ARBA" id="ARBA00032305"/>
    </source>
</evidence>
<comment type="function">
    <text evidence="8">Catalyzes the aldol cleavage of 4-hydroxy-4-methyl-2-oxoglutarate (HMG) into 2 molecules of pyruvate. Also contains a secondary oxaloacetate (OAA) decarboxylase activity due to the common pyruvate enolate transition state formed following C-C bond cleavage in the retro-aldol and decarboxylation reactions.</text>
</comment>
<evidence type="ECO:0000256" key="4">
    <source>
        <dbReference type="ARBA" id="ARBA00011233"/>
    </source>
</evidence>
<dbReference type="PANTHER" id="PTHR33254">
    <property type="entry name" value="4-HYDROXY-4-METHYL-2-OXOGLUTARATE ALDOLASE 3-RELATED"/>
    <property type="match status" value="1"/>
</dbReference>
<evidence type="ECO:0000256" key="1">
    <source>
        <dbReference type="ARBA" id="ARBA00001342"/>
    </source>
</evidence>
<accession>A0ABV1HKT4</accession>
<evidence type="ECO:0000256" key="8">
    <source>
        <dbReference type="ARBA" id="ARBA00025046"/>
    </source>
</evidence>
<name>A0ABV1HKT4_9FIRM</name>
<dbReference type="InterPro" id="IPR005493">
    <property type="entry name" value="RraA/RraA-like"/>
</dbReference>
<dbReference type="PANTHER" id="PTHR33254:SF4">
    <property type="entry name" value="4-HYDROXY-4-METHYL-2-OXOGLUTARATE ALDOLASE 3-RELATED"/>
    <property type="match status" value="1"/>
</dbReference>
<comment type="subunit">
    <text evidence="4">Homotrimer.</text>
</comment>
<dbReference type="RefSeq" id="WP_349229152.1">
    <property type="nucleotide sequence ID" value="NZ_JBBMFJ010000011.1"/>
</dbReference>
<keyword evidence="14" id="KW-1185">Reference proteome</keyword>
<evidence type="ECO:0000256" key="7">
    <source>
        <dbReference type="ARBA" id="ARBA00016549"/>
    </source>
</evidence>
<dbReference type="CDD" id="cd16841">
    <property type="entry name" value="RraA_family"/>
    <property type="match status" value="1"/>
</dbReference>
<comment type="catalytic activity">
    <reaction evidence="1">
        <text>4-hydroxy-4-methyl-2-oxoglutarate = 2 pyruvate</text>
        <dbReference type="Rhea" id="RHEA:22748"/>
        <dbReference type="ChEBI" id="CHEBI:15361"/>
        <dbReference type="ChEBI" id="CHEBI:58276"/>
        <dbReference type="EC" id="4.1.3.17"/>
    </reaction>
</comment>
<evidence type="ECO:0000256" key="12">
    <source>
        <dbReference type="ARBA" id="ARBA00047973"/>
    </source>
</evidence>
<organism evidence="13 14">
    <name type="scientific">Ventrimonas faecis</name>
    <dbReference type="NCBI Taxonomy" id="3133170"/>
    <lineage>
        <taxon>Bacteria</taxon>
        <taxon>Bacillati</taxon>
        <taxon>Bacillota</taxon>
        <taxon>Clostridia</taxon>
        <taxon>Lachnospirales</taxon>
        <taxon>Lachnospiraceae</taxon>
        <taxon>Ventrimonas</taxon>
    </lineage>
</organism>
<evidence type="ECO:0000256" key="3">
    <source>
        <dbReference type="ARBA" id="ARBA00008621"/>
    </source>
</evidence>
<evidence type="ECO:0000256" key="10">
    <source>
        <dbReference type="ARBA" id="ARBA00030169"/>
    </source>
</evidence>
<protein>
    <recommendedName>
        <fullName evidence="7">Putative 4-hydroxy-4-methyl-2-oxoglutarate aldolase</fullName>
        <ecNumber evidence="6">4.1.1.112</ecNumber>
        <ecNumber evidence="5">4.1.3.17</ecNumber>
    </recommendedName>
    <alternativeName>
        <fullName evidence="11">Oxaloacetate decarboxylase</fullName>
    </alternativeName>
    <alternativeName>
        <fullName evidence="9">Regulator of ribonuclease activity homolog</fullName>
    </alternativeName>
    <alternativeName>
        <fullName evidence="10">RraA-like protein</fullName>
    </alternativeName>
</protein>
<dbReference type="EMBL" id="JBBMFJ010000011">
    <property type="protein sequence ID" value="MEQ2562927.1"/>
    <property type="molecule type" value="Genomic_DNA"/>
</dbReference>
<evidence type="ECO:0000256" key="2">
    <source>
        <dbReference type="ARBA" id="ARBA00001968"/>
    </source>
</evidence>
<evidence type="ECO:0000313" key="14">
    <source>
        <dbReference type="Proteomes" id="UP001437460"/>
    </source>
</evidence>
<evidence type="ECO:0000256" key="5">
    <source>
        <dbReference type="ARBA" id="ARBA00012213"/>
    </source>
</evidence>
<comment type="caution">
    <text evidence="13">The sequence shown here is derived from an EMBL/GenBank/DDBJ whole genome shotgun (WGS) entry which is preliminary data.</text>
</comment>
<reference evidence="13 14" key="1">
    <citation type="submission" date="2024-03" db="EMBL/GenBank/DDBJ databases">
        <title>Human intestinal bacterial collection.</title>
        <authorList>
            <person name="Pauvert C."/>
            <person name="Hitch T.C.A."/>
            <person name="Clavel T."/>
        </authorList>
    </citation>
    <scope>NUCLEOTIDE SEQUENCE [LARGE SCALE GENOMIC DNA]</scope>
    <source>
        <strain evidence="13 14">CLA-AP-H27</strain>
    </source>
</reference>
<evidence type="ECO:0000313" key="13">
    <source>
        <dbReference type="EMBL" id="MEQ2562927.1"/>
    </source>
</evidence>
<evidence type="ECO:0000256" key="9">
    <source>
        <dbReference type="ARBA" id="ARBA00029596"/>
    </source>
</evidence>
<sequence length="216" mass="23174">MDALTKKEQFVRPSRELIERLRKFTTPEICDGAGLYHSMDYRIKPWIGKKKIVGSAVTVDMPSGEGSIVSDAISELQKGDVLVIAGKGNCDCSYWGDHRSICASLLKAEGVVIDGAFRDLEGCEEAGFPVYAKGLTCGTAAKNGAGAINVPVSCGGVSVKPGDIVIGDVNGVCVISQEEAESVIERALKKIETQQYTLAEMKRTGKVFTKMLKKPN</sequence>
<proteinExistence type="inferred from homology"/>
<dbReference type="InterPro" id="IPR036704">
    <property type="entry name" value="RraA/RraA-like_sf"/>
</dbReference>